<dbReference type="FunCoup" id="A0A4Q1BQ35">
    <property type="interactions" value="18"/>
</dbReference>
<keyword evidence="2" id="KW-0645">Protease</keyword>
<keyword evidence="4" id="KW-0378">Hydrolase</keyword>
<dbReference type="Gene3D" id="3.40.50.1820">
    <property type="entry name" value="alpha/beta hydrolase"/>
    <property type="match status" value="1"/>
</dbReference>
<reference evidence="8 9" key="1">
    <citation type="submission" date="2016-06" db="EMBL/GenBank/DDBJ databases">
        <title>Evolution of pathogenesis and genome organization in the Tremellales.</title>
        <authorList>
            <person name="Cuomo C."/>
            <person name="Litvintseva A."/>
            <person name="Heitman J."/>
            <person name="Chen Y."/>
            <person name="Sun S."/>
            <person name="Springer D."/>
            <person name="Dromer F."/>
            <person name="Young S."/>
            <person name="Zeng Q."/>
            <person name="Chapman S."/>
            <person name="Gujja S."/>
            <person name="Saif S."/>
            <person name="Birren B."/>
        </authorList>
    </citation>
    <scope>NUCLEOTIDE SEQUENCE [LARGE SCALE GENOMIC DNA]</scope>
    <source>
        <strain evidence="8 9">ATCC 28783</strain>
    </source>
</reference>
<dbReference type="SUPFAM" id="SSF53474">
    <property type="entry name" value="alpha/beta-Hydrolases"/>
    <property type="match status" value="1"/>
</dbReference>
<evidence type="ECO:0000256" key="1">
    <source>
        <dbReference type="ARBA" id="ARBA00010040"/>
    </source>
</evidence>
<dbReference type="Pfam" id="PF00326">
    <property type="entry name" value="Peptidase_S9"/>
    <property type="match status" value="1"/>
</dbReference>
<sequence length="804" mass="91998">MFSLSFFHLLLYLGTCSSIAKSFKVEDMLSAPRPQIPIINPDKTKALILVDHWDSKKDIFQRNLHLLNLNTSSSPSTPLLLSSSQEELTNPLWLTNHTIGYLNGSIFFTLNISLDTVSMTEESLSEISLDTASTTQASISGSQIVKDEYEYSKISIDSSYEQVKLRIIKDGPNELFRFPKGISPSDLKYDRDRGIILFSGQVWDNGGFEDVEKKDKEFEERGNSGMVFDDLFIRHWDRWRIPGKTWTIGLIKLPSTDPSPKFINILRDTKAISPMDPIEFTISPTHLAINIKPWHLPPAQHTRTDIHLLPFTTIPTTPIHLTPYTHGAISSLSFSPDGKVLAWLEMMKDGYESDRNIVRTYNLSDETITIWTENWDRSPSSISWSLDSTSLFLLAGNEGRVLPFHLKKPGSIPIPLWDEHSANSIVQVCEDKLMVSLSSFYHPAEVYLLNLDPQEETHDQSSDFLIPNPIGESSVEFIPFDEHEQGKLETTPSSFIKQKQNKPRQTRILPKDKLVNNNTLHSLTNFSSHIADSLRDVEMEELWTKGTDQYSIMSWILKPPGWQDQKQQTYRWPMVFWVHGGPESAWEDEWSTRWNAALFAKKGYWVVAVNPTGSTGYGQEFTERIKGEWGGKPYKDLLAVYQNVLETYPEIDPQRTAMLGASYGGYMANWINGHNVFGFKAIVCHDGIFDTLSTYYTTEELWFPTEDFMGTPLSSRSNYEKWNPMNHVSEWKTPELVIHSGRDYRLVAGQGFATFTALQTQGVPSRLLYFPDENHWVLKPHNSVKWHYEVFRWLEEWIGVGPTS</sequence>
<dbReference type="EMBL" id="SDIL01000025">
    <property type="protein sequence ID" value="RXK39902.1"/>
    <property type="molecule type" value="Genomic_DNA"/>
</dbReference>
<proteinExistence type="inferred from homology"/>
<dbReference type="InterPro" id="IPR029058">
    <property type="entry name" value="AB_hydrolase_fold"/>
</dbReference>
<protein>
    <recommendedName>
        <fullName evidence="5">Dipeptidyl-peptidase V</fullName>
    </recommendedName>
</protein>
<dbReference type="PANTHER" id="PTHR42776:SF13">
    <property type="entry name" value="DIPEPTIDYL-PEPTIDASE 5"/>
    <property type="match status" value="1"/>
</dbReference>
<dbReference type="SUPFAM" id="SSF82171">
    <property type="entry name" value="DPP6 N-terminal domain-like"/>
    <property type="match status" value="1"/>
</dbReference>
<comment type="caution">
    <text evidence="8">The sequence shown here is derived from an EMBL/GenBank/DDBJ whole genome shotgun (WGS) entry which is preliminary data.</text>
</comment>
<evidence type="ECO:0000259" key="7">
    <source>
        <dbReference type="Pfam" id="PF00326"/>
    </source>
</evidence>
<evidence type="ECO:0000256" key="3">
    <source>
        <dbReference type="ARBA" id="ARBA00022729"/>
    </source>
</evidence>
<evidence type="ECO:0000313" key="9">
    <source>
        <dbReference type="Proteomes" id="UP000289152"/>
    </source>
</evidence>
<evidence type="ECO:0000256" key="4">
    <source>
        <dbReference type="ARBA" id="ARBA00022801"/>
    </source>
</evidence>
<dbReference type="OrthoDB" id="416344at2759"/>
<keyword evidence="9" id="KW-1185">Reference proteome</keyword>
<organism evidence="8 9">
    <name type="scientific">Tremella mesenterica</name>
    <name type="common">Jelly fungus</name>
    <dbReference type="NCBI Taxonomy" id="5217"/>
    <lineage>
        <taxon>Eukaryota</taxon>
        <taxon>Fungi</taxon>
        <taxon>Dikarya</taxon>
        <taxon>Basidiomycota</taxon>
        <taxon>Agaricomycotina</taxon>
        <taxon>Tremellomycetes</taxon>
        <taxon>Tremellales</taxon>
        <taxon>Tremellaceae</taxon>
        <taxon>Tremella</taxon>
    </lineage>
</organism>
<feature type="domain" description="Peptidase S9 prolyl oligopeptidase catalytic" evidence="7">
    <location>
        <begin position="590"/>
        <end position="799"/>
    </location>
</feature>
<dbReference type="Proteomes" id="UP000289152">
    <property type="component" value="Unassembled WGS sequence"/>
</dbReference>
<dbReference type="GO" id="GO:0004252">
    <property type="term" value="F:serine-type endopeptidase activity"/>
    <property type="evidence" value="ECO:0007669"/>
    <property type="project" value="TreeGrafter"/>
</dbReference>
<accession>A0A4Q1BQ35</accession>
<comment type="similarity">
    <text evidence="1">Belongs to the peptidase S9C family.</text>
</comment>
<dbReference type="FunFam" id="3.40.50.1820:FF:000028">
    <property type="entry name" value="S9 family peptidase"/>
    <property type="match status" value="1"/>
</dbReference>
<evidence type="ECO:0000256" key="2">
    <source>
        <dbReference type="ARBA" id="ARBA00022670"/>
    </source>
</evidence>
<feature type="signal peptide" evidence="6">
    <location>
        <begin position="1"/>
        <end position="22"/>
    </location>
</feature>
<evidence type="ECO:0000256" key="6">
    <source>
        <dbReference type="SAM" id="SignalP"/>
    </source>
</evidence>
<name>A0A4Q1BQ35_TREME</name>
<dbReference type="InterPro" id="IPR001375">
    <property type="entry name" value="Peptidase_S9_cat"/>
</dbReference>
<evidence type="ECO:0000313" key="8">
    <source>
        <dbReference type="EMBL" id="RXK39902.1"/>
    </source>
</evidence>
<evidence type="ECO:0000256" key="5">
    <source>
        <dbReference type="ARBA" id="ARBA00032829"/>
    </source>
</evidence>
<feature type="chain" id="PRO_5020209618" description="Dipeptidyl-peptidase V" evidence="6">
    <location>
        <begin position="23"/>
        <end position="804"/>
    </location>
</feature>
<dbReference type="InParanoid" id="A0A4Q1BQ35"/>
<gene>
    <name evidence="8" type="ORF">M231_02836</name>
</gene>
<dbReference type="AlphaFoldDB" id="A0A4Q1BQ35"/>
<dbReference type="GO" id="GO:0006508">
    <property type="term" value="P:proteolysis"/>
    <property type="evidence" value="ECO:0007669"/>
    <property type="project" value="UniProtKB-KW"/>
</dbReference>
<dbReference type="PANTHER" id="PTHR42776">
    <property type="entry name" value="SERINE PEPTIDASE S9 FAMILY MEMBER"/>
    <property type="match status" value="1"/>
</dbReference>
<dbReference type="STRING" id="5217.A0A4Q1BQ35"/>
<keyword evidence="3 6" id="KW-0732">Signal</keyword>
<dbReference type="VEuPathDB" id="FungiDB:TREMEDRAFT_70362"/>